<evidence type="ECO:0000259" key="2">
    <source>
        <dbReference type="PROSITE" id="PS00028"/>
    </source>
</evidence>
<sequence length="380" mass="40774">MAQALVAIPSDPVRLYPCRWDWCRSSYSSHKALIQHVVDDHISTAKPVKRKDVSLIRRAEEGESGLTDSLFAGIPTQSELQSTMESLPPHPLVRFKLPNPSTPPPQVASQSSPDPFGTPSTPEGRQGGTNGAFTSFAGLSSPSTPDVPSLPPSPALASKVSNAVSSINGGGKRHIDDAESPLYQGNPKRSRSPHYPVCAASSSKLQSPQISMDVDKPPSPSQTQTPSAPLSQPSQSSHHQPSYPTPFPQSASIRTQSWYQTHPSAPSPSLKAPPSSKSAQPPLSPTTEAHYTASPSDSDHRHGHNGGAIHPRGAWPHSHPHHPFNIRSGSFKLSRTSTPEPEKMQSSYLESQPESSLPIHLQLKTQAPYQSQMNTQSSDG</sequence>
<dbReference type="STRING" id="933084.A0A067Q173"/>
<dbReference type="EMBL" id="KL197722">
    <property type="protein sequence ID" value="KDQ56341.1"/>
    <property type="molecule type" value="Genomic_DNA"/>
</dbReference>
<dbReference type="HOGENOM" id="CLU_727735_0_0_1"/>
<protein>
    <recommendedName>
        <fullName evidence="2">C2H2-type domain-containing protein</fullName>
    </recommendedName>
</protein>
<dbReference type="Pfam" id="PF21816">
    <property type="entry name" value="Zap1_zf1"/>
    <property type="match status" value="1"/>
</dbReference>
<gene>
    <name evidence="3" type="ORF">JAAARDRAFT_36515</name>
</gene>
<feature type="compositionally biased region" description="Polar residues" evidence="1">
    <location>
        <begin position="107"/>
        <end position="123"/>
    </location>
</feature>
<feature type="compositionally biased region" description="Low complexity" evidence="1">
    <location>
        <begin position="263"/>
        <end position="281"/>
    </location>
</feature>
<organism evidence="3 4">
    <name type="scientific">Jaapia argillacea MUCL 33604</name>
    <dbReference type="NCBI Taxonomy" id="933084"/>
    <lineage>
        <taxon>Eukaryota</taxon>
        <taxon>Fungi</taxon>
        <taxon>Dikarya</taxon>
        <taxon>Basidiomycota</taxon>
        <taxon>Agaricomycotina</taxon>
        <taxon>Agaricomycetes</taxon>
        <taxon>Agaricomycetidae</taxon>
        <taxon>Jaapiales</taxon>
        <taxon>Jaapiaceae</taxon>
        <taxon>Jaapia</taxon>
    </lineage>
</organism>
<dbReference type="AlphaFoldDB" id="A0A067Q173"/>
<dbReference type="OrthoDB" id="3270241at2759"/>
<feature type="compositionally biased region" description="Polar residues" evidence="1">
    <location>
        <begin position="200"/>
        <end position="210"/>
    </location>
</feature>
<evidence type="ECO:0000256" key="1">
    <source>
        <dbReference type="SAM" id="MobiDB-lite"/>
    </source>
</evidence>
<dbReference type="InterPro" id="IPR013087">
    <property type="entry name" value="Znf_C2H2_type"/>
</dbReference>
<keyword evidence="4" id="KW-1185">Reference proteome</keyword>
<evidence type="ECO:0000313" key="4">
    <source>
        <dbReference type="Proteomes" id="UP000027265"/>
    </source>
</evidence>
<feature type="compositionally biased region" description="Polar residues" evidence="1">
    <location>
        <begin position="248"/>
        <end position="262"/>
    </location>
</feature>
<feature type="compositionally biased region" description="Polar residues" evidence="1">
    <location>
        <begin position="363"/>
        <end position="380"/>
    </location>
</feature>
<feature type="compositionally biased region" description="Low complexity" evidence="1">
    <location>
        <begin position="221"/>
        <end position="242"/>
    </location>
</feature>
<name>A0A067Q173_9AGAM</name>
<feature type="domain" description="C2H2-type" evidence="2">
    <location>
        <begin position="18"/>
        <end position="41"/>
    </location>
</feature>
<proteinExistence type="predicted"/>
<feature type="compositionally biased region" description="Polar residues" evidence="1">
    <location>
        <begin position="286"/>
        <end position="296"/>
    </location>
</feature>
<evidence type="ECO:0000313" key="3">
    <source>
        <dbReference type="EMBL" id="KDQ56341.1"/>
    </source>
</evidence>
<dbReference type="InterPro" id="IPR048420">
    <property type="entry name" value="Zap1-like_Znf1"/>
</dbReference>
<dbReference type="Proteomes" id="UP000027265">
    <property type="component" value="Unassembled WGS sequence"/>
</dbReference>
<feature type="region of interest" description="Disordered" evidence="1">
    <location>
        <begin position="78"/>
        <end position="380"/>
    </location>
</feature>
<dbReference type="GO" id="GO:0008270">
    <property type="term" value="F:zinc ion binding"/>
    <property type="evidence" value="ECO:0007669"/>
    <property type="project" value="InterPro"/>
</dbReference>
<feature type="compositionally biased region" description="Polar residues" evidence="1">
    <location>
        <begin position="327"/>
        <end position="355"/>
    </location>
</feature>
<dbReference type="PROSITE" id="PS00028">
    <property type="entry name" value="ZINC_FINGER_C2H2_1"/>
    <property type="match status" value="1"/>
</dbReference>
<accession>A0A067Q173</accession>
<reference evidence="4" key="1">
    <citation type="journal article" date="2014" name="Proc. Natl. Acad. Sci. U.S.A.">
        <title>Extensive sampling of basidiomycete genomes demonstrates inadequacy of the white-rot/brown-rot paradigm for wood decay fungi.</title>
        <authorList>
            <person name="Riley R."/>
            <person name="Salamov A.A."/>
            <person name="Brown D.W."/>
            <person name="Nagy L.G."/>
            <person name="Floudas D."/>
            <person name="Held B.W."/>
            <person name="Levasseur A."/>
            <person name="Lombard V."/>
            <person name="Morin E."/>
            <person name="Otillar R."/>
            <person name="Lindquist E.A."/>
            <person name="Sun H."/>
            <person name="LaButti K.M."/>
            <person name="Schmutz J."/>
            <person name="Jabbour D."/>
            <person name="Luo H."/>
            <person name="Baker S.E."/>
            <person name="Pisabarro A.G."/>
            <person name="Walton J.D."/>
            <person name="Blanchette R.A."/>
            <person name="Henrissat B."/>
            <person name="Martin F."/>
            <person name="Cullen D."/>
            <person name="Hibbett D.S."/>
            <person name="Grigoriev I.V."/>
        </authorList>
    </citation>
    <scope>NUCLEOTIDE SEQUENCE [LARGE SCALE GENOMIC DNA]</scope>
    <source>
        <strain evidence="4">MUCL 33604</strain>
    </source>
</reference>
<dbReference type="InParanoid" id="A0A067Q173"/>